<accession>A0AA37V9A8</accession>
<dbReference type="EMBL" id="BRXS01000001">
    <property type="protein sequence ID" value="GLC24238.1"/>
    <property type="molecule type" value="Genomic_DNA"/>
</dbReference>
<proteinExistence type="predicted"/>
<dbReference type="AlphaFoldDB" id="A0AA37V9A8"/>
<sequence>MSDGGRPALPHALADGLAHPEIARLAAALAARPGRPARIHPDDRPPRHAAVALVLRLREDGTPELLFVKRAEYEGDPWSGHVAFPGGRAEPDDATPWDTAARETWEETGLELRRDGLLLGTLDDLYPRNPALPAIVVRPHVALAAPGPLVLSDELAAAFWVPIRRFGEPGFATTSTVQARGHALTVPSFVHDGHTIWGMTHRIVEQLLERWPPAPRTGPDGE</sequence>
<evidence type="ECO:0000313" key="9">
    <source>
        <dbReference type="Proteomes" id="UP001161325"/>
    </source>
</evidence>
<evidence type="ECO:0000256" key="1">
    <source>
        <dbReference type="ARBA" id="ARBA00001936"/>
    </source>
</evidence>
<keyword evidence="3" id="KW-0479">Metal-binding</keyword>
<dbReference type="Gene3D" id="3.90.79.10">
    <property type="entry name" value="Nucleoside Triphosphate Pyrophosphohydrolase"/>
    <property type="match status" value="1"/>
</dbReference>
<reference evidence="8" key="1">
    <citation type="submission" date="2022-08" db="EMBL/GenBank/DDBJ databases">
        <title>Draft genome sequencing of Roseisolibacter agri AW1220.</title>
        <authorList>
            <person name="Tobiishi Y."/>
            <person name="Tonouchi A."/>
        </authorList>
    </citation>
    <scope>NUCLEOTIDE SEQUENCE</scope>
    <source>
        <strain evidence="8">AW1220</strain>
    </source>
</reference>
<dbReference type="InterPro" id="IPR045121">
    <property type="entry name" value="CoAse"/>
</dbReference>
<keyword evidence="4" id="KW-0378">Hydrolase</keyword>
<feature type="domain" description="Nudix hydrolase" evidence="7">
    <location>
        <begin position="46"/>
        <end position="184"/>
    </location>
</feature>
<evidence type="ECO:0000313" key="8">
    <source>
        <dbReference type="EMBL" id="GLC24238.1"/>
    </source>
</evidence>
<keyword evidence="6" id="KW-0464">Manganese</keyword>
<evidence type="ECO:0000256" key="2">
    <source>
        <dbReference type="ARBA" id="ARBA00001946"/>
    </source>
</evidence>
<dbReference type="Pfam" id="PF00293">
    <property type="entry name" value="NUDIX"/>
    <property type="match status" value="1"/>
</dbReference>
<gene>
    <name evidence="8" type="ORF">rosag_07510</name>
</gene>
<dbReference type="CDD" id="cd03426">
    <property type="entry name" value="NUDIX_CoAse_Nudt7"/>
    <property type="match status" value="1"/>
</dbReference>
<comment type="cofactor">
    <cofactor evidence="2">
        <name>Mg(2+)</name>
        <dbReference type="ChEBI" id="CHEBI:18420"/>
    </cofactor>
</comment>
<evidence type="ECO:0000256" key="6">
    <source>
        <dbReference type="ARBA" id="ARBA00023211"/>
    </source>
</evidence>
<organism evidence="8 9">
    <name type="scientific">Roseisolibacter agri</name>
    <dbReference type="NCBI Taxonomy" id="2014610"/>
    <lineage>
        <taxon>Bacteria</taxon>
        <taxon>Pseudomonadati</taxon>
        <taxon>Gemmatimonadota</taxon>
        <taxon>Gemmatimonadia</taxon>
        <taxon>Gemmatimonadales</taxon>
        <taxon>Gemmatimonadaceae</taxon>
        <taxon>Roseisolibacter</taxon>
    </lineage>
</organism>
<keyword evidence="9" id="KW-1185">Reference proteome</keyword>
<keyword evidence="5" id="KW-0460">Magnesium</keyword>
<evidence type="ECO:0000259" key="7">
    <source>
        <dbReference type="PROSITE" id="PS51462"/>
    </source>
</evidence>
<dbReference type="InterPro" id="IPR000086">
    <property type="entry name" value="NUDIX_hydrolase_dom"/>
</dbReference>
<dbReference type="Proteomes" id="UP001161325">
    <property type="component" value="Unassembled WGS sequence"/>
</dbReference>
<comment type="caution">
    <text evidence="8">The sequence shown here is derived from an EMBL/GenBank/DDBJ whole genome shotgun (WGS) entry which is preliminary data.</text>
</comment>
<dbReference type="RefSeq" id="WP_284348686.1">
    <property type="nucleotide sequence ID" value="NZ_BRXS01000001.1"/>
</dbReference>
<dbReference type="GO" id="GO:0046872">
    <property type="term" value="F:metal ion binding"/>
    <property type="evidence" value="ECO:0007669"/>
    <property type="project" value="UniProtKB-KW"/>
</dbReference>
<dbReference type="SUPFAM" id="SSF55811">
    <property type="entry name" value="Nudix"/>
    <property type="match status" value="1"/>
</dbReference>
<dbReference type="GO" id="GO:0010945">
    <property type="term" value="F:coenzyme A diphosphatase activity"/>
    <property type="evidence" value="ECO:0007669"/>
    <property type="project" value="InterPro"/>
</dbReference>
<comment type="cofactor">
    <cofactor evidence="1">
        <name>Mn(2+)</name>
        <dbReference type="ChEBI" id="CHEBI:29035"/>
    </cofactor>
</comment>
<dbReference type="PANTHER" id="PTHR12992:SF11">
    <property type="entry name" value="MITOCHONDRIAL COENZYME A DIPHOSPHATASE NUDT8"/>
    <property type="match status" value="1"/>
</dbReference>
<evidence type="ECO:0000256" key="3">
    <source>
        <dbReference type="ARBA" id="ARBA00022723"/>
    </source>
</evidence>
<evidence type="ECO:0000256" key="5">
    <source>
        <dbReference type="ARBA" id="ARBA00022842"/>
    </source>
</evidence>
<dbReference type="PANTHER" id="PTHR12992">
    <property type="entry name" value="NUDIX HYDROLASE"/>
    <property type="match status" value="1"/>
</dbReference>
<name>A0AA37V9A8_9BACT</name>
<protein>
    <recommendedName>
        <fullName evidence="7">Nudix hydrolase domain-containing protein</fullName>
    </recommendedName>
</protein>
<dbReference type="InterPro" id="IPR015797">
    <property type="entry name" value="NUDIX_hydrolase-like_dom_sf"/>
</dbReference>
<dbReference type="PROSITE" id="PS51462">
    <property type="entry name" value="NUDIX"/>
    <property type="match status" value="1"/>
</dbReference>
<evidence type="ECO:0000256" key="4">
    <source>
        <dbReference type="ARBA" id="ARBA00022801"/>
    </source>
</evidence>